<proteinExistence type="predicted"/>
<evidence type="ECO:0000313" key="1">
    <source>
        <dbReference type="EMBL" id="JAH25917.1"/>
    </source>
</evidence>
<sequence length="42" mass="4908">MGEWGIHYLCCKLLHIPFSECGSWRESPLETGVREIHEQVHV</sequence>
<accession>A0A0E9RAV4</accession>
<organism evidence="1">
    <name type="scientific">Anguilla anguilla</name>
    <name type="common">European freshwater eel</name>
    <name type="synonym">Muraena anguilla</name>
    <dbReference type="NCBI Taxonomy" id="7936"/>
    <lineage>
        <taxon>Eukaryota</taxon>
        <taxon>Metazoa</taxon>
        <taxon>Chordata</taxon>
        <taxon>Craniata</taxon>
        <taxon>Vertebrata</taxon>
        <taxon>Euteleostomi</taxon>
        <taxon>Actinopterygii</taxon>
        <taxon>Neopterygii</taxon>
        <taxon>Teleostei</taxon>
        <taxon>Anguilliformes</taxon>
        <taxon>Anguillidae</taxon>
        <taxon>Anguilla</taxon>
    </lineage>
</organism>
<reference evidence="1" key="2">
    <citation type="journal article" date="2015" name="Fish Shellfish Immunol.">
        <title>Early steps in the European eel (Anguilla anguilla)-Vibrio vulnificus interaction in the gills: Role of the RtxA13 toxin.</title>
        <authorList>
            <person name="Callol A."/>
            <person name="Pajuelo D."/>
            <person name="Ebbesson L."/>
            <person name="Teles M."/>
            <person name="MacKenzie S."/>
            <person name="Amaro C."/>
        </authorList>
    </citation>
    <scope>NUCLEOTIDE SEQUENCE</scope>
</reference>
<name>A0A0E9RAV4_ANGAN</name>
<reference evidence="1" key="1">
    <citation type="submission" date="2014-11" db="EMBL/GenBank/DDBJ databases">
        <authorList>
            <person name="Amaro Gonzalez C."/>
        </authorList>
    </citation>
    <scope>NUCLEOTIDE SEQUENCE</scope>
</reference>
<dbReference type="EMBL" id="GBXM01082660">
    <property type="protein sequence ID" value="JAH25917.1"/>
    <property type="molecule type" value="Transcribed_RNA"/>
</dbReference>
<dbReference type="AlphaFoldDB" id="A0A0E9RAV4"/>
<protein>
    <submittedName>
        <fullName evidence="1">Uncharacterized protein</fullName>
    </submittedName>
</protein>